<dbReference type="GeneID" id="90767503"/>
<dbReference type="PANTHER" id="PTHR30629:SF2">
    <property type="entry name" value="PROPHAGE INTEGRASE INTS-RELATED"/>
    <property type="match status" value="1"/>
</dbReference>
<dbReference type="PROSITE" id="PS51898">
    <property type="entry name" value="TYR_RECOMBINASE"/>
    <property type="match status" value="1"/>
</dbReference>
<dbReference type="Proteomes" id="UP000293719">
    <property type="component" value="Chromosome"/>
</dbReference>
<dbReference type="InterPro" id="IPR013762">
    <property type="entry name" value="Integrase-like_cat_sf"/>
</dbReference>
<evidence type="ECO:0000256" key="2">
    <source>
        <dbReference type="ARBA" id="ARBA00022908"/>
    </source>
</evidence>
<dbReference type="Pfam" id="PF00589">
    <property type="entry name" value="Phage_integrase"/>
    <property type="match status" value="1"/>
</dbReference>
<dbReference type="SUPFAM" id="SSF56349">
    <property type="entry name" value="DNA breaking-rejoining enzymes"/>
    <property type="match status" value="1"/>
</dbReference>
<dbReference type="InterPro" id="IPR050808">
    <property type="entry name" value="Phage_Integrase"/>
</dbReference>
<protein>
    <submittedName>
        <fullName evidence="6">Site-specific integrase</fullName>
    </submittedName>
</protein>
<keyword evidence="4" id="KW-0233">DNA recombination</keyword>
<dbReference type="EMBL" id="CP036532">
    <property type="protein sequence ID" value="QBK30783.1"/>
    <property type="molecule type" value="Genomic_DNA"/>
</dbReference>
<accession>A0A4P6V1P1</accession>
<dbReference type="InterPro" id="IPR025166">
    <property type="entry name" value="Integrase_DNA_bind_dom"/>
</dbReference>
<dbReference type="Pfam" id="PF13356">
    <property type="entry name" value="Arm-DNA-bind_3"/>
    <property type="match status" value="1"/>
</dbReference>
<organism evidence="6 7">
    <name type="scientific">Roseitalea porphyridii</name>
    <dbReference type="NCBI Taxonomy" id="1852022"/>
    <lineage>
        <taxon>Bacteria</taxon>
        <taxon>Pseudomonadati</taxon>
        <taxon>Pseudomonadota</taxon>
        <taxon>Alphaproteobacteria</taxon>
        <taxon>Hyphomicrobiales</taxon>
        <taxon>Ahrensiaceae</taxon>
        <taxon>Roseitalea</taxon>
    </lineage>
</organism>
<dbReference type="CDD" id="cd00801">
    <property type="entry name" value="INT_P4_C"/>
    <property type="match status" value="1"/>
</dbReference>
<sequence>MAKALTAVSIDRLKPTEKRQEIADARQPGLYLIVQPSGKKSWAIRYRHPETSKPAKFTIGAYPTIELADAREQAARLLIDVDRGIDPMKAKREAAAEAQRKADEDSDLVENVIDRFITRYVLIHTPRSAYDTRRIFDYEIKPAWKGRRIQDITRRDVNDLLDGIMEGTAEHRTRSKGPAPYIANRVLSALSRFGNWCVERGIIETSFAAGVKKPHKEASRDRRLSDDEVRWLLAACDEIGEPFGPLVKLLLLTGQRRDEVGKMTWPEIDTEARVWTLAADRMKGGREHTVPLSEPVLAILGGLTRIKSPAGYVFTVTGETAVSGFSKAKRRLDELMLAQAREEAGDEPIEFQPWRYHDLRRTAASGMAALRIQPHVVEAVLGHRTGAVSGVALVYNRHSYHDEKAAALDAWAGYVDRLVSGEAAGSKVVALSRASQ</sequence>
<dbReference type="RefSeq" id="WP_131616467.1">
    <property type="nucleotide sequence ID" value="NZ_CP036532.1"/>
</dbReference>
<dbReference type="GO" id="GO:0015074">
    <property type="term" value="P:DNA integration"/>
    <property type="evidence" value="ECO:0007669"/>
    <property type="project" value="UniProtKB-KW"/>
</dbReference>
<dbReference type="InterPro" id="IPR011010">
    <property type="entry name" value="DNA_brk_join_enz"/>
</dbReference>
<evidence type="ECO:0000259" key="5">
    <source>
        <dbReference type="PROSITE" id="PS51898"/>
    </source>
</evidence>
<feature type="domain" description="Tyr recombinase" evidence="5">
    <location>
        <begin position="219"/>
        <end position="409"/>
    </location>
</feature>
<dbReference type="AlphaFoldDB" id="A0A4P6V1P1"/>
<name>A0A4P6V1P1_9HYPH</name>
<proteinExistence type="inferred from homology"/>
<dbReference type="Gene3D" id="1.10.150.130">
    <property type="match status" value="1"/>
</dbReference>
<dbReference type="InterPro" id="IPR038488">
    <property type="entry name" value="Integrase_DNA-bd_sf"/>
</dbReference>
<comment type="similarity">
    <text evidence="1">Belongs to the 'phage' integrase family.</text>
</comment>
<dbReference type="Gene3D" id="1.10.443.10">
    <property type="entry name" value="Intergrase catalytic core"/>
    <property type="match status" value="1"/>
</dbReference>
<dbReference type="GO" id="GO:0003677">
    <property type="term" value="F:DNA binding"/>
    <property type="evidence" value="ECO:0007669"/>
    <property type="project" value="UniProtKB-KW"/>
</dbReference>
<dbReference type="Gene3D" id="3.30.160.390">
    <property type="entry name" value="Integrase, DNA-binding domain"/>
    <property type="match status" value="1"/>
</dbReference>
<gene>
    <name evidence="6" type="ORF">E0E05_09365</name>
</gene>
<evidence type="ECO:0000256" key="3">
    <source>
        <dbReference type="ARBA" id="ARBA00023125"/>
    </source>
</evidence>
<dbReference type="OrthoDB" id="7615137at2"/>
<reference evidence="6 7" key="1">
    <citation type="journal article" date="2017" name="Int. J. Syst. Evol. Microbiol.">
        <title>Roseitalea porphyridii gen. nov., sp. nov., isolated from a red alga, and reclassification of Hoeflea suaedae Chung et al. 2013 as Pseudohoeflea suaedae gen. nov., comb. nov.</title>
        <authorList>
            <person name="Hyeon J.W."/>
            <person name="Jeong S.E."/>
            <person name="Baek K."/>
            <person name="Jeon C.O."/>
        </authorList>
    </citation>
    <scope>NUCLEOTIDE SEQUENCE [LARGE SCALE GENOMIC DNA]</scope>
    <source>
        <strain evidence="6 7">MA7-20</strain>
    </source>
</reference>
<dbReference type="KEGG" id="rpod:E0E05_09365"/>
<evidence type="ECO:0000256" key="1">
    <source>
        <dbReference type="ARBA" id="ARBA00008857"/>
    </source>
</evidence>
<evidence type="ECO:0000256" key="4">
    <source>
        <dbReference type="ARBA" id="ARBA00023172"/>
    </source>
</evidence>
<evidence type="ECO:0000313" key="7">
    <source>
        <dbReference type="Proteomes" id="UP000293719"/>
    </source>
</evidence>
<dbReference type="InterPro" id="IPR010998">
    <property type="entry name" value="Integrase_recombinase_N"/>
</dbReference>
<dbReference type="InterPro" id="IPR002104">
    <property type="entry name" value="Integrase_catalytic"/>
</dbReference>
<dbReference type="GO" id="GO:0006310">
    <property type="term" value="P:DNA recombination"/>
    <property type="evidence" value="ECO:0007669"/>
    <property type="project" value="UniProtKB-KW"/>
</dbReference>
<keyword evidence="2" id="KW-0229">DNA integration</keyword>
<keyword evidence="3" id="KW-0238">DNA-binding</keyword>
<dbReference type="PANTHER" id="PTHR30629">
    <property type="entry name" value="PROPHAGE INTEGRASE"/>
    <property type="match status" value="1"/>
</dbReference>
<evidence type="ECO:0000313" key="6">
    <source>
        <dbReference type="EMBL" id="QBK30783.1"/>
    </source>
</evidence>
<keyword evidence="7" id="KW-1185">Reference proteome</keyword>